<dbReference type="InterPro" id="IPR052563">
    <property type="entry name" value="FliK"/>
</dbReference>
<dbReference type="CDD" id="cd17470">
    <property type="entry name" value="T3SS_Flik_C"/>
    <property type="match status" value="1"/>
</dbReference>
<evidence type="ECO:0000313" key="4">
    <source>
        <dbReference type="Proteomes" id="UP000279995"/>
    </source>
</evidence>
<dbReference type="InterPro" id="IPR021136">
    <property type="entry name" value="Flagellar_hook_control-like_C"/>
</dbReference>
<feature type="region of interest" description="Disordered" evidence="1">
    <location>
        <begin position="216"/>
        <end position="244"/>
    </location>
</feature>
<protein>
    <submittedName>
        <fullName evidence="3">Flagellar hook-length control protein FliK</fullName>
    </submittedName>
</protein>
<sequence length="661" mass="70792">MAINDISMLATAEKDSFLAFKDNNLPAGNESGDAFLSQLQDADKPFVLPANSEAPSQTGSLLPTDDKQLANSKKPTASSSDDTQDTLLSGDSVLAQINSSQEIDVSVKKHGSSDNDFSDLSAKKSDKSVSFLASQSGETGEADAITTKADDTLLADDNSNGKKSAFTNAELETKGAKQSAGDNLAPSLKNESLASSAAKNPIAEAVQTQINKANSSVASVNNKDKGAENTKAPGTVLNAESALPISDADIEQLAKELTRSSTQSELSTTSKVLNSLSEAQRAQLNEHVKSSFTETTPSESDDRASSVKQLLTEFVVQNEKETSTRGDLVQSQLKNLNSDEKQALLSQLKSYVSNEQPTGDTLKKVNETISNLQTMLDTQLSESKAQSVSSSANTALNAQQASNAAMNANTPQNKAMINAEAHSSTEQDGVNPEELNALEAEQESLLKEPKTNTGLSRVAQVFTLITDGINNTQAQINTQYDNARYEQSILESQAIQSQQLQSSTAQVKQVNIDASMMQAINIVKSDAAKMLQERVSSMLSISNKEAEIRLDPPEMGSMQIRIRSDAEQAQINFVVQNQQAKEALEQSMPRLREMLAEQGIDLGESTISYGQSGSEQSDEGEGQSQGQTANKNTQQDKNDEQDGANPQSSRQQTSSSIDYYA</sequence>
<organism evidence="3 4">
    <name type="scientific">Pseudoalteromonas agarivorans</name>
    <dbReference type="NCBI Taxonomy" id="176102"/>
    <lineage>
        <taxon>Bacteria</taxon>
        <taxon>Pseudomonadati</taxon>
        <taxon>Pseudomonadota</taxon>
        <taxon>Gammaproteobacteria</taxon>
        <taxon>Alteromonadales</taxon>
        <taxon>Pseudoalteromonadaceae</taxon>
        <taxon>Pseudoalteromonas</taxon>
    </lineage>
</organism>
<dbReference type="PANTHER" id="PTHR37533:SF2">
    <property type="entry name" value="FLAGELLAR HOOK-LENGTH CONTROL PROTEIN"/>
    <property type="match status" value="1"/>
</dbReference>
<feature type="region of interest" description="Disordered" evidence="1">
    <location>
        <begin position="104"/>
        <end position="200"/>
    </location>
</feature>
<feature type="compositionally biased region" description="Polar residues" evidence="1">
    <location>
        <begin position="189"/>
        <end position="198"/>
    </location>
</feature>
<keyword evidence="3" id="KW-0282">Flagellum</keyword>
<dbReference type="Proteomes" id="UP000279995">
    <property type="component" value="Chromosome I"/>
</dbReference>
<keyword evidence="3" id="KW-0969">Cilium</keyword>
<dbReference type="RefSeq" id="WP_121637799.1">
    <property type="nucleotide sequence ID" value="NZ_CP033065.1"/>
</dbReference>
<accession>A0AAD0U071</accession>
<feature type="region of interest" description="Disordered" evidence="1">
    <location>
        <begin position="287"/>
        <end position="306"/>
    </location>
</feature>
<dbReference type="EMBL" id="CP033065">
    <property type="protein sequence ID" value="AYM87278.1"/>
    <property type="molecule type" value="Genomic_DNA"/>
</dbReference>
<dbReference type="InterPro" id="IPR038610">
    <property type="entry name" value="FliK-like_C_sf"/>
</dbReference>
<dbReference type="Gene3D" id="3.30.750.140">
    <property type="match status" value="1"/>
</dbReference>
<dbReference type="PANTHER" id="PTHR37533">
    <property type="entry name" value="FLAGELLAR HOOK-LENGTH CONTROL PROTEIN"/>
    <property type="match status" value="1"/>
</dbReference>
<dbReference type="AlphaFoldDB" id="A0AAD0U071"/>
<feature type="region of interest" description="Disordered" evidence="1">
    <location>
        <begin position="381"/>
        <end position="402"/>
    </location>
</feature>
<name>A0AAD0U071_9GAMM</name>
<reference evidence="3 4" key="1">
    <citation type="submission" date="2018-10" db="EMBL/GenBank/DDBJ databases">
        <title>Complete Genome Sequence and Transcriptomic Profiles of a Marine Bacterium, Pseudoalteromonas agarivorans Hao 2018.</title>
        <authorList>
            <person name="Hao L."/>
        </authorList>
    </citation>
    <scope>NUCLEOTIDE SEQUENCE [LARGE SCALE GENOMIC DNA]</scope>
    <source>
        <strain evidence="3 4">Hao 2018</strain>
    </source>
</reference>
<evidence type="ECO:0000313" key="3">
    <source>
        <dbReference type="EMBL" id="AYM87278.1"/>
    </source>
</evidence>
<feature type="domain" description="Flagellar hook-length control protein-like C-terminal" evidence="2">
    <location>
        <begin position="533"/>
        <end position="614"/>
    </location>
</feature>
<gene>
    <name evidence="3" type="ORF">D9T18_11640</name>
</gene>
<evidence type="ECO:0000259" key="2">
    <source>
        <dbReference type="Pfam" id="PF02120"/>
    </source>
</evidence>
<feature type="compositionally biased region" description="Polar residues" evidence="1">
    <location>
        <begin position="644"/>
        <end position="661"/>
    </location>
</feature>
<dbReference type="Pfam" id="PF02120">
    <property type="entry name" value="Flg_hook"/>
    <property type="match status" value="1"/>
</dbReference>
<feature type="region of interest" description="Disordered" evidence="1">
    <location>
        <begin position="46"/>
        <end position="91"/>
    </location>
</feature>
<keyword evidence="3" id="KW-0966">Cell projection</keyword>
<feature type="region of interest" description="Disordered" evidence="1">
    <location>
        <begin position="605"/>
        <end position="661"/>
    </location>
</feature>
<feature type="compositionally biased region" description="Low complexity" evidence="1">
    <location>
        <begin position="78"/>
        <end position="91"/>
    </location>
</feature>
<evidence type="ECO:0000256" key="1">
    <source>
        <dbReference type="SAM" id="MobiDB-lite"/>
    </source>
</evidence>
<proteinExistence type="predicted"/>